<reference evidence="1 2" key="1">
    <citation type="submission" date="2013-06" db="EMBL/GenBank/DDBJ databases">
        <authorList>
            <person name="Weinstock G."/>
            <person name="Sodergren E."/>
            <person name="Lobos E.A."/>
            <person name="Fulton L."/>
            <person name="Fulton R."/>
            <person name="Courtney L."/>
            <person name="Fronick C."/>
            <person name="O'Laughlin M."/>
            <person name="Godfrey J."/>
            <person name="Wilson R.M."/>
            <person name="Miner T."/>
            <person name="Farmer C."/>
            <person name="Delehaunty K."/>
            <person name="Cordes M."/>
            <person name="Minx P."/>
            <person name="Tomlinson C."/>
            <person name="Chen J."/>
            <person name="Wollam A."/>
            <person name="Pepin K.H."/>
            <person name="Bhonagiri V."/>
            <person name="Zhang X."/>
            <person name="Warren W."/>
            <person name="Mitreva M."/>
            <person name="Mardis E.R."/>
            <person name="Wilson R.K."/>
        </authorList>
    </citation>
    <scope>NUCLEOTIDE SEQUENCE [LARGE SCALE GENOMIC DNA]</scope>
    <source>
        <strain evidence="1 2">ATCC 29099</strain>
    </source>
</reference>
<dbReference type="AlphaFoldDB" id="U2PF20"/>
<gene>
    <name evidence="1" type="ORF">HMPREF0373_02963</name>
</gene>
<evidence type="ECO:0000313" key="2">
    <source>
        <dbReference type="Proteomes" id="UP000016608"/>
    </source>
</evidence>
<dbReference type="HOGENOM" id="CLU_3061671_0_0_9"/>
<accession>U2PF20</accession>
<proteinExistence type="predicted"/>
<dbReference type="Proteomes" id="UP000016608">
    <property type="component" value="Unassembled WGS sequence"/>
</dbReference>
<protein>
    <submittedName>
        <fullName evidence="1">Uncharacterized protein</fullName>
    </submittedName>
</protein>
<sequence>MPLNNDEINSHFKHNIATYATPRWFRRGVFQTEQNRKCYSVLINKKVLYGIRT</sequence>
<keyword evidence="2" id="KW-1185">Reference proteome</keyword>
<dbReference type="EMBL" id="AWVJ01000178">
    <property type="protein sequence ID" value="ERK42294.1"/>
    <property type="molecule type" value="Genomic_DNA"/>
</dbReference>
<evidence type="ECO:0000313" key="1">
    <source>
        <dbReference type="EMBL" id="ERK42294.1"/>
    </source>
</evidence>
<name>U2PF20_EUBRA</name>
<comment type="caution">
    <text evidence="1">The sequence shown here is derived from an EMBL/GenBank/DDBJ whole genome shotgun (WGS) entry which is preliminary data.</text>
</comment>
<organism evidence="1 2">
    <name type="scientific">Eubacterium ramulus ATCC 29099</name>
    <dbReference type="NCBI Taxonomy" id="1256908"/>
    <lineage>
        <taxon>Bacteria</taxon>
        <taxon>Bacillati</taxon>
        <taxon>Bacillota</taxon>
        <taxon>Clostridia</taxon>
        <taxon>Eubacteriales</taxon>
        <taxon>Eubacteriaceae</taxon>
        <taxon>Eubacterium</taxon>
    </lineage>
</organism>